<dbReference type="RefSeq" id="WP_039999549.1">
    <property type="nucleotide sequence ID" value="NZ_CP161827.1"/>
</dbReference>
<evidence type="ECO:0000256" key="4">
    <source>
        <dbReference type="ARBA" id="ARBA00022692"/>
    </source>
</evidence>
<sequence length="170" mass="18591">MSKSTGTTATGLRWLWLAALVLVVDIGSKQWVMTHFQLGESIPLVPFFNFTYAHNYGAAFSFLADKGGWQRWLFAAIALVIIVALLAMMYRSSASQKLNNIAYSLIIGGAIGNLADRLVHGYVIDFLDFYAGGWHYPTFNLADSAIVVGALLIVLEGFLASPQKKQAEGK</sequence>
<dbReference type="NCBIfam" id="TIGR00077">
    <property type="entry name" value="lspA"/>
    <property type="match status" value="1"/>
</dbReference>
<organism evidence="11 12">
    <name type="scientific">Dickeya chrysanthemi</name>
    <name type="common">Pectobacterium chrysanthemi</name>
    <name type="synonym">Erwinia chrysanthemi</name>
    <dbReference type="NCBI Taxonomy" id="556"/>
    <lineage>
        <taxon>Bacteria</taxon>
        <taxon>Pseudomonadati</taxon>
        <taxon>Pseudomonadota</taxon>
        <taxon>Gammaproteobacteria</taxon>
        <taxon>Enterobacterales</taxon>
        <taxon>Pectobacteriaceae</taxon>
        <taxon>Dickeya</taxon>
    </lineage>
</organism>
<evidence type="ECO:0000256" key="7">
    <source>
        <dbReference type="ARBA" id="ARBA00022989"/>
    </source>
</evidence>
<proteinExistence type="inferred from homology"/>
<comment type="pathway">
    <text evidence="9">Protein modification; lipoprotein biosynthesis (signal peptide cleavage).</text>
</comment>
<evidence type="ECO:0000256" key="6">
    <source>
        <dbReference type="ARBA" id="ARBA00022801"/>
    </source>
</evidence>
<comment type="subcellular location">
    <subcellularLocation>
        <location evidence="9">Cell membrane</location>
        <topology evidence="9">Multi-pass membrane protein</topology>
    </subcellularLocation>
</comment>
<keyword evidence="4 9" id="KW-0812">Transmembrane</keyword>
<keyword evidence="7 9" id="KW-1133">Transmembrane helix</keyword>
<keyword evidence="3 9" id="KW-0645">Protease</keyword>
<dbReference type="PRINTS" id="PR00781">
    <property type="entry name" value="LIPOSIGPTASE"/>
</dbReference>
<feature type="transmembrane region" description="Helical" evidence="9">
    <location>
        <begin position="12"/>
        <end position="32"/>
    </location>
</feature>
<evidence type="ECO:0000256" key="9">
    <source>
        <dbReference type="HAMAP-Rule" id="MF_00161"/>
    </source>
</evidence>
<evidence type="ECO:0000313" key="12">
    <source>
        <dbReference type="Proteomes" id="UP001359469"/>
    </source>
</evidence>
<evidence type="ECO:0000313" key="11">
    <source>
        <dbReference type="EMBL" id="MEI7062348.1"/>
    </source>
</evidence>
<feature type="active site" evidence="9">
    <location>
        <position position="125"/>
    </location>
</feature>
<protein>
    <recommendedName>
        <fullName evidence="9">Lipoprotein signal peptidase</fullName>
        <ecNumber evidence="9">3.4.23.36</ecNumber>
    </recommendedName>
    <alternativeName>
        <fullName evidence="9">Prolipoprotein signal peptidase</fullName>
    </alternativeName>
    <alternativeName>
        <fullName evidence="9">Signal peptidase II</fullName>
        <shortName evidence="9">SPase II</shortName>
    </alternativeName>
</protein>
<dbReference type="InterPro" id="IPR001872">
    <property type="entry name" value="Peptidase_A8"/>
</dbReference>
<dbReference type="HAMAP" id="MF_00161">
    <property type="entry name" value="LspA"/>
    <property type="match status" value="1"/>
</dbReference>
<dbReference type="Proteomes" id="UP001359469">
    <property type="component" value="Unassembled WGS sequence"/>
</dbReference>
<evidence type="ECO:0000256" key="3">
    <source>
        <dbReference type="ARBA" id="ARBA00022670"/>
    </source>
</evidence>
<comment type="catalytic activity">
    <reaction evidence="9">
        <text>Release of signal peptides from bacterial membrane prolipoproteins. Hydrolyzes -Xaa-Yaa-Zaa-|-(S,diacylglyceryl)Cys-, in which Xaa is hydrophobic (preferably Leu), and Yaa (Ala or Ser) and Zaa (Gly or Ala) have small, neutral side chains.</text>
        <dbReference type="EC" id="3.4.23.36"/>
    </reaction>
</comment>
<comment type="similarity">
    <text evidence="1 9 10">Belongs to the peptidase A8 family.</text>
</comment>
<keyword evidence="5 9" id="KW-0064">Aspartyl protease</keyword>
<evidence type="ECO:0000256" key="10">
    <source>
        <dbReference type="RuleBase" id="RU004181"/>
    </source>
</evidence>
<dbReference type="Pfam" id="PF01252">
    <property type="entry name" value="Peptidase_A8"/>
    <property type="match status" value="1"/>
</dbReference>
<feature type="transmembrane region" description="Helical" evidence="9">
    <location>
        <begin position="101"/>
        <end position="119"/>
    </location>
</feature>
<comment type="function">
    <text evidence="9">This protein specifically catalyzes the removal of signal peptides from prolipoproteins.</text>
</comment>
<gene>
    <name evidence="9 11" type="primary">lspA</name>
    <name evidence="11" type="ORF">WCU84_01430</name>
</gene>
<evidence type="ECO:0000256" key="2">
    <source>
        <dbReference type="ARBA" id="ARBA00022475"/>
    </source>
</evidence>
<keyword evidence="2 9" id="KW-1003">Cell membrane</keyword>
<dbReference type="PANTHER" id="PTHR33695:SF1">
    <property type="entry name" value="LIPOPROTEIN SIGNAL PEPTIDASE"/>
    <property type="match status" value="1"/>
</dbReference>
<dbReference type="EC" id="3.4.23.36" evidence="9"/>
<dbReference type="GO" id="GO:0004190">
    <property type="term" value="F:aspartic-type endopeptidase activity"/>
    <property type="evidence" value="ECO:0007669"/>
    <property type="project" value="UniProtKB-EC"/>
</dbReference>
<dbReference type="EMBL" id="JBBBOO010000001">
    <property type="protein sequence ID" value="MEI7062348.1"/>
    <property type="molecule type" value="Genomic_DNA"/>
</dbReference>
<feature type="transmembrane region" description="Helical" evidence="9">
    <location>
        <begin position="69"/>
        <end position="89"/>
    </location>
</feature>
<keyword evidence="6 9" id="KW-0378">Hydrolase</keyword>
<keyword evidence="8 9" id="KW-0472">Membrane</keyword>
<reference evidence="11 12" key="1">
    <citation type="submission" date="2024-03" db="EMBL/GenBank/DDBJ databases">
        <title>Analysis of soft rot Pectobacteriaceae population diversity in US potato growing regions between 2016 and 2022.</title>
        <authorList>
            <person name="Ma X."/>
            <person name="Zhang X."/>
            <person name="Stodghill P."/>
            <person name="Rioux R."/>
            <person name="Babler B."/>
            <person name="Shrestha S."/>
            <person name="Babler B."/>
            <person name="Rivedal H."/>
            <person name="Frost K."/>
            <person name="Hao J."/>
            <person name="Secor G."/>
            <person name="Swingle B."/>
        </authorList>
    </citation>
    <scope>NUCLEOTIDE SEQUENCE [LARGE SCALE GENOMIC DNA]</scope>
    <source>
        <strain evidence="11 12">SR64</strain>
    </source>
</reference>
<dbReference type="PANTHER" id="PTHR33695">
    <property type="entry name" value="LIPOPROTEIN SIGNAL PEPTIDASE"/>
    <property type="match status" value="1"/>
</dbReference>
<name>A0ABU8JG79_DICCH</name>
<evidence type="ECO:0000256" key="1">
    <source>
        <dbReference type="ARBA" id="ARBA00006139"/>
    </source>
</evidence>
<keyword evidence="12" id="KW-1185">Reference proteome</keyword>
<evidence type="ECO:0000256" key="5">
    <source>
        <dbReference type="ARBA" id="ARBA00022750"/>
    </source>
</evidence>
<feature type="active site" evidence="9">
    <location>
        <position position="143"/>
    </location>
</feature>
<comment type="caution">
    <text evidence="11">The sequence shown here is derived from an EMBL/GenBank/DDBJ whole genome shotgun (WGS) entry which is preliminary data.</text>
</comment>
<feature type="transmembrane region" description="Helical" evidence="9">
    <location>
        <begin position="139"/>
        <end position="160"/>
    </location>
</feature>
<accession>A0ABU8JG79</accession>
<evidence type="ECO:0000256" key="8">
    <source>
        <dbReference type="ARBA" id="ARBA00023136"/>
    </source>
</evidence>